<dbReference type="EnsemblMetazoa" id="CapteT204560">
    <property type="protein sequence ID" value="CapteP204560"/>
    <property type="gene ID" value="CapteG204560"/>
</dbReference>
<dbReference type="HOGENOM" id="CLU_2111197_0_0_1"/>
<dbReference type="EMBL" id="KB308311">
    <property type="protein sequence ID" value="ELT98014.1"/>
    <property type="molecule type" value="Genomic_DNA"/>
</dbReference>
<organism evidence="1">
    <name type="scientific">Capitella teleta</name>
    <name type="common">Polychaete worm</name>
    <dbReference type="NCBI Taxonomy" id="283909"/>
    <lineage>
        <taxon>Eukaryota</taxon>
        <taxon>Metazoa</taxon>
        <taxon>Spiralia</taxon>
        <taxon>Lophotrochozoa</taxon>
        <taxon>Annelida</taxon>
        <taxon>Polychaeta</taxon>
        <taxon>Sedentaria</taxon>
        <taxon>Scolecida</taxon>
        <taxon>Capitellidae</taxon>
        <taxon>Capitella</taxon>
    </lineage>
</organism>
<dbReference type="InterPro" id="IPR052752">
    <property type="entry name" value="NACHT-WD_repeat"/>
</dbReference>
<dbReference type="EMBL" id="AMQN01010644">
    <property type="status" value="NOT_ANNOTATED_CDS"/>
    <property type="molecule type" value="Genomic_DNA"/>
</dbReference>
<evidence type="ECO:0000313" key="1">
    <source>
        <dbReference type="EMBL" id="ELT98014.1"/>
    </source>
</evidence>
<accession>R7TW99</accession>
<dbReference type="Proteomes" id="UP000014760">
    <property type="component" value="Unassembled WGS sequence"/>
</dbReference>
<sequence length="115" mass="13346">MPWFWCNCDHVIFLEAPGSESVTQCEMHFLAKCMATDLRVITGDEMEQTQQTLIETKTDTALFDAWYLQDDNVVPKVFILQTISSILKKFNNQSCPTLMKQNRVQWAEIVDKLQL</sequence>
<evidence type="ECO:0000313" key="2">
    <source>
        <dbReference type="EnsemblMetazoa" id="CapteP204560"/>
    </source>
</evidence>
<dbReference type="AlphaFoldDB" id="R7TW99"/>
<proteinExistence type="predicted"/>
<keyword evidence="3" id="KW-1185">Reference proteome</keyword>
<dbReference type="PANTHER" id="PTHR19871:SF14">
    <property type="entry name" value="DUF4062 DOMAIN-CONTAINING PROTEIN"/>
    <property type="match status" value="1"/>
</dbReference>
<dbReference type="OrthoDB" id="2325716at2759"/>
<reference evidence="2" key="3">
    <citation type="submission" date="2015-06" db="UniProtKB">
        <authorList>
            <consortium name="EnsemblMetazoa"/>
        </authorList>
    </citation>
    <scope>IDENTIFICATION</scope>
</reference>
<gene>
    <name evidence="1" type="ORF">CAPTEDRAFT_204560</name>
</gene>
<evidence type="ECO:0000313" key="3">
    <source>
        <dbReference type="Proteomes" id="UP000014760"/>
    </source>
</evidence>
<dbReference type="STRING" id="283909.R7TW99"/>
<reference evidence="3" key="1">
    <citation type="submission" date="2012-12" db="EMBL/GenBank/DDBJ databases">
        <authorList>
            <person name="Hellsten U."/>
            <person name="Grimwood J."/>
            <person name="Chapman J.A."/>
            <person name="Shapiro H."/>
            <person name="Aerts A."/>
            <person name="Otillar R.P."/>
            <person name="Terry A.Y."/>
            <person name="Boore J.L."/>
            <person name="Simakov O."/>
            <person name="Marletaz F."/>
            <person name="Cho S.-J."/>
            <person name="Edsinger-Gonzales E."/>
            <person name="Havlak P."/>
            <person name="Kuo D.-H."/>
            <person name="Larsson T."/>
            <person name="Lv J."/>
            <person name="Arendt D."/>
            <person name="Savage R."/>
            <person name="Osoegawa K."/>
            <person name="de Jong P."/>
            <person name="Lindberg D.R."/>
            <person name="Seaver E.C."/>
            <person name="Weisblat D.A."/>
            <person name="Putnam N.H."/>
            <person name="Grigoriev I.V."/>
            <person name="Rokhsar D.S."/>
        </authorList>
    </citation>
    <scope>NUCLEOTIDE SEQUENCE</scope>
    <source>
        <strain evidence="3">I ESC-2004</strain>
    </source>
</reference>
<reference evidence="1 3" key="2">
    <citation type="journal article" date="2013" name="Nature">
        <title>Insights into bilaterian evolution from three spiralian genomes.</title>
        <authorList>
            <person name="Simakov O."/>
            <person name="Marletaz F."/>
            <person name="Cho S.J."/>
            <person name="Edsinger-Gonzales E."/>
            <person name="Havlak P."/>
            <person name="Hellsten U."/>
            <person name="Kuo D.H."/>
            <person name="Larsson T."/>
            <person name="Lv J."/>
            <person name="Arendt D."/>
            <person name="Savage R."/>
            <person name="Osoegawa K."/>
            <person name="de Jong P."/>
            <person name="Grimwood J."/>
            <person name="Chapman J.A."/>
            <person name="Shapiro H."/>
            <person name="Aerts A."/>
            <person name="Otillar R.P."/>
            <person name="Terry A.Y."/>
            <person name="Boore J.L."/>
            <person name="Grigoriev I.V."/>
            <person name="Lindberg D.R."/>
            <person name="Seaver E.C."/>
            <person name="Weisblat D.A."/>
            <person name="Putnam N.H."/>
            <person name="Rokhsar D.S."/>
        </authorList>
    </citation>
    <scope>NUCLEOTIDE SEQUENCE</scope>
    <source>
        <strain evidence="1 3">I ESC-2004</strain>
    </source>
</reference>
<name>R7TW99_CAPTE</name>
<protein>
    <submittedName>
        <fullName evidence="1 2">Uncharacterized protein</fullName>
    </submittedName>
</protein>
<dbReference type="PANTHER" id="PTHR19871">
    <property type="entry name" value="BETA TRANSDUCIN-RELATED PROTEIN"/>
    <property type="match status" value="1"/>
</dbReference>